<feature type="domain" description="Transposase Tc1-like" evidence="1">
    <location>
        <begin position="5"/>
        <end position="64"/>
    </location>
</feature>
<dbReference type="GO" id="GO:0006313">
    <property type="term" value="P:DNA transposition"/>
    <property type="evidence" value="ECO:0007669"/>
    <property type="project" value="InterPro"/>
</dbReference>
<dbReference type="AlphaFoldDB" id="A0A0D6M3N1"/>
<evidence type="ECO:0000313" key="2">
    <source>
        <dbReference type="EMBL" id="EPB74502.1"/>
    </source>
</evidence>
<evidence type="ECO:0000313" key="3">
    <source>
        <dbReference type="Proteomes" id="UP000054495"/>
    </source>
</evidence>
<gene>
    <name evidence="2" type="ORF">ANCCEY_06402</name>
</gene>
<dbReference type="GO" id="GO:0015074">
    <property type="term" value="P:DNA integration"/>
    <property type="evidence" value="ECO:0007669"/>
    <property type="project" value="InterPro"/>
</dbReference>
<dbReference type="GO" id="GO:0003677">
    <property type="term" value="F:DNA binding"/>
    <property type="evidence" value="ECO:0007669"/>
    <property type="project" value="InterPro"/>
</dbReference>
<accession>A0A0D6M3N1</accession>
<sequence length="106" mass="12306">MAPCNPRLTAVNIRSEIYEYNDTPVSVWTVRRRVSKSGVNARRPAHKPLISEKNRGTRLDFARTPIDWKSEQWSEKNIDRALIQTWGSFALVIIKLLARCRWTPSL</sequence>
<dbReference type="EMBL" id="KE124940">
    <property type="protein sequence ID" value="EPB74502.1"/>
    <property type="molecule type" value="Genomic_DNA"/>
</dbReference>
<organism evidence="2 3">
    <name type="scientific">Ancylostoma ceylanicum</name>
    <dbReference type="NCBI Taxonomy" id="53326"/>
    <lineage>
        <taxon>Eukaryota</taxon>
        <taxon>Metazoa</taxon>
        <taxon>Ecdysozoa</taxon>
        <taxon>Nematoda</taxon>
        <taxon>Chromadorea</taxon>
        <taxon>Rhabditida</taxon>
        <taxon>Rhabditina</taxon>
        <taxon>Rhabditomorpha</taxon>
        <taxon>Strongyloidea</taxon>
        <taxon>Ancylostomatidae</taxon>
        <taxon>Ancylostomatinae</taxon>
        <taxon>Ancylostoma</taxon>
    </lineage>
</organism>
<evidence type="ECO:0000259" key="1">
    <source>
        <dbReference type="Pfam" id="PF01498"/>
    </source>
</evidence>
<protein>
    <submittedName>
        <fullName evidence="2">Transposase</fullName>
    </submittedName>
</protein>
<name>A0A0D6M3N1_9BILA</name>
<proteinExistence type="predicted"/>
<keyword evidence="3" id="KW-1185">Reference proteome</keyword>
<dbReference type="InterPro" id="IPR002492">
    <property type="entry name" value="Transposase_Tc1-like"/>
</dbReference>
<dbReference type="Proteomes" id="UP000054495">
    <property type="component" value="Unassembled WGS sequence"/>
</dbReference>
<reference evidence="2 3" key="1">
    <citation type="submission" date="2013-05" db="EMBL/GenBank/DDBJ databases">
        <title>Draft genome of the parasitic nematode Anyclostoma ceylanicum.</title>
        <authorList>
            <person name="Mitreva M."/>
        </authorList>
    </citation>
    <scope>NUCLEOTIDE SEQUENCE [LARGE SCALE GENOMIC DNA]</scope>
</reference>
<dbReference type="Pfam" id="PF01498">
    <property type="entry name" value="HTH_Tnp_Tc3_2"/>
    <property type="match status" value="1"/>
</dbReference>